<dbReference type="EMBL" id="JBHTHZ010000001">
    <property type="protein sequence ID" value="MFD0792184.1"/>
    <property type="molecule type" value="Genomic_DNA"/>
</dbReference>
<keyword evidence="3" id="KW-1185">Reference proteome</keyword>
<dbReference type="SUPFAM" id="SSF55154">
    <property type="entry name" value="CYTH-like phosphatases"/>
    <property type="match status" value="1"/>
</dbReference>
<feature type="domain" description="CYTH" evidence="1">
    <location>
        <begin position="2"/>
        <end position="156"/>
    </location>
</feature>
<dbReference type="SMART" id="SM01118">
    <property type="entry name" value="CYTH"/>
    <property type="match status" value="1"/>
</dbReference>
<accession>A0ABW3APJ2</accession>
<comment type="caution">
    <text evidence="2">The sequence shown here is derived from an EMBL/GenBank/DDBJ whole genome shotgun (WGS) entry which is preliminary data.</text>
</comment>
<dbReference type="PANTHER" id="PTHR40114">
    <property type="entry name" value="SLR0698 PROTEIN"/>
    <property type="match status" value="1"/>
</dbReference>
<dbReference type="InterPro" id="IPR033469">
    <property type="entry name" value="CYTH-like_dom_sf"/>
</dbReference>
<evidence type="ECO:0000313" key="3">
    <source>
        <dbReference type="Proteomes" id="UP001597010"/>
    </source>
</evidence>
<dbReference type="InterPro" id="IPR012042">
    <property type="entry name" value="NeuTTM/CthTTM-like"/>
</dbReference>
<sequence>MATEIERKFLVDKDKWKSVLKPVGEFYKQGYIFNEKRCTVRVRLTSNAAFITLKGPTAGISRSEYEYQIPMPEANEMLELFAASSIEKTRYKIEYAGHMWEVDVFDGENNGLIVAEIELQHEHEQFEKPDWAGEDVSKDLRYSNGSLSVTPYAQWR</sequence>
<dbReference type="Gene3D" id="2.40.320.10">
    <property type="entry name" value="Hypothetical Protein Pfu-838710-001"/>
    <property type="match status" value="1"/>
</dbReference>
<evidence type="ECO:0000259" key="1">
    <source>
        <dbReference type="PROSITE" id="PS51707"/>
    </source>
</evidence>
<reference evidence="3" key="1">
    <citation type="journal article" date="2019" name="Int. J. Syst. Evol. Microbiol.">
        <title>The Global Catalogue of Microorganisms (GCM) 10K type strain sequencing project: providing services to taxonomists for standard genome sequencing and annotation.</title>
        <authorList>
            <consortium name="The Broad Institute Genomics Platform"/>
            <consortium name="The Broad Institute Genome Sequencing Center for Infectious Disease"/>
            <person name="Wu L."/>
            <person name="Ma J."/>
        </authorList>
    </citation>
    <scope>NUCLEOTIDE SEQUENCE [LARGE SCALE GENOMIC DNA]</scope>
    <source>
        <strain evidence="3">CCUG 61484</strain>
    </source>
</reference>
<dbReference type="CDD" id="cd07891">
    <property type="entry name" value="CYTH-like_CthTTM-like_1"/>
    <property type="match status" value="1"/>
</dbReference>
<name>A0ABW3APJ2_9SPHI</name>
<dbReference type="PROSITE" id="PS51707">
    <property type="entry name" value="CYTH"/>
    <property type="match status" value="1"/>
</dbReference>
<dbReference type="Pfam" id="PF01928">
    <property type="entry name" value="CYTH"/>
    <property type="match status" value="1"/>
</dbReference>
<dbReference type="PIRSF" id="PIRSF016487">
    <property type="entry name" value="CYTH_UCP016487"/>
    <property type="match status" value="1"/>
</dbReference>
<dbReference type="RefSeq" id="WP_377110891.1">
    <property type="nucleotide sequence ID" value="NZ_JBHTHZ010000001.1"/>
</dbReference>
<protein>
    <submittedName>
        <fullName evidence="2">CYTH domain-containing protein</fullName>
    </submittedName>
</protein>
<dbReference type="Proteomes" id="UP001597010">
    <property type="component" value="Unassembled WGS sequence"/>
</dbReference>
<dbReference type="PANTHER" id="PTHR40114:SF1">
    <property type="entry name" value="SLR0698 PROTEIN"/>
    <property type="match status" value="1"/>
</dbReference>
<dbReference type="InterPro" id="IPR023577">
    <property type="entry name" value="CYTH_domain"/>
</dbReference>
<gene>
    <name evidence="2" type="ORF">ACFQZX_01070</name>
</gene>
<organism evidence="2 3">
    <name type="scientific">Mucilaginibacter litoreus</name>
    <dbReference type="NCBI Taxonomy" id="1048221"/>
    <lineage>
        <taxon>Bacteria</taxon>
        <taxon>Pseudomonadati</taxon>
        <taxon>Bacteroidota</taxon>
        <taxon>Sphingobacteriia</taxon>
        <taxon>Sphingobacteriales</taxon>
        <taxon>Sphingobacteriaceae</taxon>
        <taxon>Mucilaginibacter</taxon>
    </lineage>
</organism>
<evidence type="ECO:0000313" key="2">
    <source>
        <dbReference type="EMBL" id="MFD0792184.1"/>
    </source>
</evidence>
<proteinExistence type="predicted"/>